<dbReference type="OrthoDB" id="9812890at2"/>
<proteinExistence type="inferred from homology"/>
<dbReference type="Gene3D" id="3.30.300.90">
    <property type="entry name" value="BolA-like"/>
    <property type="match status" value="1"/>
</dbReference>
<evidence type="ECO:0000256" key="2">
    <source>
        <dbReference type="RuleBase" id="RU003860"/>
    </source>
</evidence>
<dbReference type="KEGG" id="kpd:CW740_02970"/>
<organism evidence="3 4">
    <name type="scientific">Kangiella profundi</name>
    <dbReference type="NCBI Taxonomy" id="1561924"/>
    <lineage>
        <taxon>Bacteria</taxon>
        <taxon>Pseudomonadati</taxon>
        <taxon>Pseudomonadota</taxon>
        <taxon>Gammaproteobacteria</taxon>
        <taxon>Kangiellales</taxon>
        <taxon>Kangiellaceae</taxon>
        <taxon>Kangiella</taxon>
    </lineage>
</organism>
<sequence length="81" mass="9143">MIEQIKSLIEKEIDCEELRVDGDGSHFQVIVVSKAFEGLRSVKKQQMVYAAVNEHIASGDIHALTIKAYTPEEWSKAKHFA</sequence>
<keyword evidence="4" id="KW-1185">Reference proteome</keyword>
<dbReference type="InterPro" id="IPR002634">
    <property type="entry name" value="BolA"/>
</dbReference>
<dbReference type="EMBL" id="CP025120">
    <property type="protein sequence ID" value="AUD78255.1"/>
    <property type="molecule type" value="Genomic_DNA"/>
</dbReference>
<dbReference type="PANTHER" id="PTHR46229">
    <property type="entry name" value="BOLA TRANSCRIPTION REGULATOR"/>
    <property type="match status" value="1"/>
</dbReference>
<dbReference type="Pfam" id="PF01722">
    <property type="entry name" value="BolA"/>
    <property type="match status" value="1"/>
</dbReference>
<gene>
    <name evidence="3" type="ORF">CW740_02970</name>
</gene>
<reference evidence="3 4" key="1">
    <citation type="submission" date="2017-12" db="EMBL/GenBank/DDBJ databases">
        <title>Kangiella profundi FT102 completed genome.</title>
        <authorList>
            <person name="Xu J."/>
            <person name="Wang J."/>
            <person name="Lu Y."/>
        </authorList>
    </citation>
    <scope>NUCLEOTIDE SEQUENCE [LARGE SCALE GENOMIC DNA]</scope>
    <source>
        <strain evidence="3 4">FT102</strain>
    </source>
</reference>
<comment type="similarity">
    <text evidence="1 2">Belongs to the BolA/IbaG family.</text>
</comment>
<name>A0A2K9A309_9GAMM</name>
<accession>A0A2K9A309</accession>
<dbReference type="PANTHER" id="PTHR46229:SF4">
    <property type="entry name" value="ACID STRESS PROTEIN IBAG"/>
    <property type="match status" value="1"/>
</dbReference>
<keyword evidence="3" id="KW-0132">Cell division</keyword>
<dbReference type="InterPro" id="IPR036065">
    <property type="entry name" value="BolA-like_sf"/>
</dbReference>
<evidence type="ECO:0000313" key="4">
    <source>
        <dbReference type="Proteomes" id="UP000232693"/>
    </source>
</evidence>
<dbReference type="Proteomes" id="UP000232693">
    <property type="component" value="Chromosome"/>
</dbReference>
<dbReference type="RefSeq" id="WP_106646131.1">
    <property type="nucleotide sequence ID" value="NZ_BMGO01000002.1"/>
</dbReference>
<dbReference type="SUPFAM" id="SSF82657">
    <property type="entry name" value="BolA-like"/>
    <property type="match status" value="1"/>
</dbReference>
<dbReference type="GO" id="GO:0051301">
    <property type="term" value="P:cell division"/>
    <property type="evidence" value="ECO:0007669"/>
    <property type="project" value="UniProtKB-KW"/>
</dbReference>
<protein>
    <submittedName>
        <fullName evidence="3">Cell division protein BolA</fullName>
    </submittedName>
</protein>
<dbReference type="AlphaFoldDB" id="A0A2K9A309"/>
<keyword evidence="3" id="KW-0131">Cell cycle</keyword>
<dbReference type="PIRSF" id="PIRSF003113">
    <property type="entry name" value="BolA"/>
    <property type="match status" value="1"/>
</dbReference>
<evidence type="ECO:0000256" key="1">
    <source>
        <dbReference type="ARBA" id="ARBA00005578"/>
    </source>
</evidence>
<dbReference type="InterPro" id="IPR050961">
    <property type="entry name" value="BolA/IbaG_stress_morph_reg"/>
</dbReference>
<evidence type="ECO:0000313" key="3">
    <source>
        <dbReference type="EMBL" id="AUD78255.1"/>
    </source>
</evidence>